<comment type="caution">
    <text evidence="3">The sequence shown here is derived from an EMBL/GenBank/DDBJ whole genome shotgun (WGS) entry which is preliminary data.</text>
</comment>
<dbReference type="InterPro" id="IPR025263">
    <property type="entry name" value="YhdP_central"/>
</dbReference>
<gene>
    <name evidence="3" type="ORF">GCM10009111_04840</name>
</gene>
<dbReference type="NCBIfam" id="TIGR02099">
    <property type="entry name" value="YhdP family protein"/>
    <property type="match status" value="1"/>
</dbReference>
<dbReference type="EMBL" id="BAAAFA010000001">
    <property type="protein sequence ID" value="GAA0811821.1"/>
    <property type="molecule type" value="Genomic_DNA"/>
</dbReference>
<feature type="compositionally biased region" description="Polar residues" evidence="1">
    <location>
        <begin position="1294"/>
        <end position="1317"/>
    </location>
</feature>
<dbReference type="PANTHER" id="PTHR38690:SF1">
    <property type="entry name" value="PROTEASE"/>
    <property type="match status" value="1"/>
</dbReference>
<name>A0ABP3WDZ6_9GAMM</name>
<dbReference type="RefSeq" id="WP_343814567.1">
    <property type="nucleotide sequence ID" value="NZ_BAAAFA010000001.1"/>
</dbReference>
<protein>
    <submittedName>
        <fullName evidence="3">YhdP family protein</fullName>
    </submittedName>
</protein>
<feature type="compositionally biased region" description="Polar residues" evidence="1">
    <location>
        <begin position="1337"/>
        <end position="1354"/>
    </location>
</feature>
<proteinExistence type="predicted"/>
<feature type="region of interest" description="Disordered" evidence="1">
    <location>
        <begin position="1287"/>
        <end position="1354"/>
    </location>
</feature>
<evidence type="ECO:0000313" key="4">
    <source>
        <dbReference type="Proteomes" id="UP001500021"/>
    </source>
</evidence>
<accession>A0ABP3WDZ6</accession>
<keyword evidence="4" id="KW-1185">Reference proteome</keyword>
<evidence type="ECO:0000313" key="3">
    <source>
        <dbReference type="EMBL" id="GAA0811821.1"/>
    </source>
</evidence>
<feature type="domain" description="YhdP central" evidence="2">
    <location>
        <begin position="6"/>
        <end position="1268"/>
    </location>
</feature>
<sequence>MSIARTSNRWLNRLYKAVAVLVVLVAVLISAFRLFLPYVPHYKEDFQNYINNQNQTKLTIGSLAMTWQGVGPTLLVGDVIVLDSEQAQFKITELAVQIDFWRSVTTGRLISDNLVLSGAHAVFDQKLLQESSSADASNHNFEIIANLFLNRINQFSLRNSQIIVRDDKKDRHFHINKLNWSNEDDRHQAEGTVVVNGLSSNNLQVKVNLQGDNINNLTGPLYLQANHIDITPWLNKVLALEGEKAATDINFSAWLNVERSTLNSLQVELGDSTISWLLETGDKTLTFEKGQLLLSRGSTKDHFDLFSTPLVMHINDEVTQEIKINLAKQGDSFSAHLSSIDLALFSHLPPLFLQDKNQHALLEKLALVGSLDDVFIKYSQGGLSLYSDFSGVSNHFSQGIPGLDNVSGDLSFVDNYLTVNLLAEQGSLDFAEHFVAPFPYKTLTAQANIDFSDVGWSLQVNQLDFVSSAINLSAQVRVTAPQNEGVTMALLANVSDGDAGMVGKYLPLSIMSEDLVSYLNNAIIAGQLTQAQVLLNGPLKSFPYTDGSGIFVVDAELTNSTFKFAEQWPAITNFAANLNFTNNAMLITGREGSLSGLDVEGVKVGINDLAHKQVLTVDAPISSVAAKHVNQLITQSPLKDSVGSALSYLGVSGDISGQFELMLPLNALDDVVASGLINFSNNSMKLAAPEISLHNIVGQLTFVNDKINTEALSLTWQDLPLNIAVTGANKPDYYDTDIMLSAHWQPKAWQQHIPESLTKYLSGDIDWQGKLSLHQHNQGGFSYDFNLKSDLTNTALDLPAPYHKNLTTTKNFTAQVSGQLDKSQIAVDYNEQLSFFGVLDHDTSAFSRAHLVVGDDTMLLPMDGFHITTKLDQADIASWQPFISDVLNSINDNKRDPSANYQPLLSAPERIRGTVAELDVLGQKLHNVSFNLLDKQDWWLLQLNAKETRSQVKFYPDWLEQGIEVNAEFIHLNQQPKNENLSDIATVAGSLATIENSFDDEHYDDGVFANMPPIKLHCDRCQIGLLNLGKVDFTLERDGDVLKIPDFTAKREQANINFALTWLKNSDISQTTIVGEMAINSVEHELSALGYDSIIRDSGGKMEFNLDWQGGVHQFDLAQLNGKFQAKLDDGYLADVPDKARIFSVLSLQSLVRKLTLDFRDIFSDGMFYSSIKGDYQVREGVLYTNNTQMDGTAGNLLMTGNTHLINGELNYNMSYKPNLSSSLPVMAWIVTLNPVTFLAGVAIDQVIKSQVVSEFNFALTGTVNEPDFKMIDRKMKDVSVGGDKADMVDTADYQGNSTPPNDKQQLENQHNINLPNNEAPHLKQYKSPLHDKSLQKNKQQQEANSLSTEKLNG</sequence>
<dbReference type="PANTHER" id="PTHR38690">
    <property type="entry name" value="PROTEASE-RELATED"/>
    <property type="match status" value="1"/>
</dbReference>
<evidence type="ECO:0000259" key="2">
    <source>
        <dbReference type="Pfam" id="PF13116"/>
    </source>
</evidence>
<reference evidence="4" key="1">
    <citation type="journal article" date="2019" name="Int. J. Syst. Evol. Microbiol.">
        <title>The Global Catalogue of Microorganisms (GCM) 10K type strain sequencing project: providing services to taxonomists for standard genome sequencing and annotation.</title>
        <authorList>
            <consortium name="The Broad Institute Genomics Platform"/>
            <consortium name="The Broad Institute Genome Sequencing Center for Infectious Disease"/>
            <person name="Wu L."/>
            <person name="Ma J."/>
        </authorList>
    </citation>
    <scope>NUCLEOTIDE SEQUENCE [LARGE SCALE GENOMIC DNA]</scope>
    <source>
        <strain evidence="4">JCM 15608</strain>
    </source>
</reference>
<dbReference type="Pfam" id="PF13116">
    <property type="entry name" value="YhdP"/>
    <property type="match status" value="1"/>
</dbReference>
<organism evidence="3 4">
    <name type="scientific">Colwellia asteriadis</name>
    <dbReference type="NCBI Taxonomy" id="517723"/>
    <lineage>
        <taxon>Bacteria</taxon>
        <taxon>Pseudomonadati</taxon>
        <taxon>Pseudomonadota</taxon>
        <taxon>Gammaproteobacteria</taxon>
        <taxon>Alteromonadales</taxon>
        <taxon>Colwelliaceae</taxon>
        <taxon>Colwellia</taxon>
    </lineage>
</organism>
<dbReference type="InterPro" id="IPR011836">
    <property type="entry name" value="YhdP"/>
</dbReference>
<evidence type="ECO:0000256" key="1">
    <source>
        <dbReference type="SAM" id="MobiDB-lite"/>
    </source>
</evidence>
<dbReference type="Proteomes" id="UP001500021">
    <property type="component" value="Unassembled WGS sequence"/>
</dbReference>